<name>A0A2G1QQP2_9HYPH</name>
<dbReference type="InterPro" id="IPR052342">
    <property type="entry name" value="MCH/BMMD"/>
</dbReference>
<dbReference type="PANTHER" id="PTHR43664:SF1">
    <property type="entry name" value="BETA-METHYLMALYL-COA DEHYDRATASE"/>
    <property type="match status" value="1"/>
</dbReference>
<dbReference type="PANTHER" id="PTHR43664">
    <property type="entry name" value="MONOAMINE OXIDASE-RELATED"/>
    <property type="match status" value="1"/>
</dbReference>
<dbReference type="SUPFAM" id="SSF54637">
    <property type="entry name" value="Thioesterase/thiol ester dehydrase-isomerase"/>
    <property type="match status" value="1"/>
</dbReference>
<dbReference type="EMBL" id="PDVP01000003">
    <property type="protein sequence ID" value="PHP67822.1"/>
    <property type="molecule type" value="Genomic_DNA"/>
</dbReference>
<dbReference type="CDD" id="cd03441">
    <property type="entry name" value="R_hydratase_like"/>
    <property type="match status" value="1"/>
</dbReference>
<dbReference type="InterPro" id="IPR029069">
    <property type="entry name" value="HotDog_dom_sf"/>
</dbReference>
<keyword evidence="3" id="KW-1185">Reference proteome</keyword>
<comment type="caution">
    <text evidence="2">The sequence shown here is derived from an EMBL/GenBank/DDBJ whole genome shotgun (WGS) entry which is preliminary data.</text>
</comment>
<accession>A0A2G1QQP2</accession>
<evidence type="ECO:0000313" key="2">
    <source>
        <dbReference type="EMBL" id="PHP67822.1"/>
    </source>
</evidence>
<dbReference type="AlphaFoldDB" id="A0A2G1QQP2"/>
<dbReference type="InterPro" id="IPR002539">
    <property type="entry name" value="MaoC-like_dom"/>
</dbReference>
<organism evidence="2 3">
    <name type="scientific">Zhengella mangrovi</name>
    <dbReference type="NCBI Taxonomy" id="1982044"/>
    <lineage>
        <taxon>Bacteria</taxon>
        <taxon>Pseudomonadati</taxon>
        <taxon>Pseudomonadota</taxon>
        <taxon>Alphaproteobacteria</taxon>
        <taxon>Hyphomicrobiales</taxon>
        <taxon>Notoacmeibacteraceae</taxon>
        <taxon>Zhengella</taxon>
    </lineage>
</organism>
<evidence type="ECO:0000313" key="3">
    <source>
        <dbReference type="Proteomes" id="UP000221168"/>
    </source>
</evidence>
<sequence>MTTQELYFDDVTIGVEGTTPEVTVTKEMIRAYADLAGDHTPVHVDEDFARRSHFGGIVAHGLFGLSIADGLKTQGTLRFPPGASLGWTWDFVKPIRAGDRLHVRYRVGSMRRVRKPGWGIVVLPSELINQDGEVVQKGEHKLMILRRPEFQTGDVL</sequence>
<dbReference type="RefSeq" id="WP_099305990.1">
    <property type="nucleotide sequence ID" value="NZ_PDVP01000003.1"/>
</dbReference>
<feature type="domain" description="MaoC-like" evidence="1">
    <location>
        <begin position="18"/>
        <end position="116"/>
    </location>
</feature>
<dbReference type="Proteomes" id="UP000221168">
    <property type="component" value="Unassembled WGS sequence"/>
</dbReference>
<protein>
    <submittedName>
        <fullName evidence="2">Acyl dehydratase</fullName>
    </submittedName>
</protein>
<reference evidence="2 3" key="1">
    <citation type="submission" date="2017-10" db="EMBL/GenBank/DDBJ databases">
        <title>Sedimentibacterium mangrovi gen. nov., sp. nov., a novel member of family Phyllobacteriacea isolated from mangrove sediment.</title>
        <authorList>
            <person name="Liao H."/>
            <person name="Tian Y."/>
        </authorList>
    </citation>
    <scope>NUCLEOTIDE SEQUENCE [LARGE SCALE GENOMIC DNA]</scope>
    <source>
        <strain evidence="2 3">X9-2-2</strain>
    </source>
</reference>
<evidence type="ECO:0000259" key="1">
    <source>
        <dbReference type="Pfam" id="PF01575"/>
    </source>
</evidence>
<proteinExistence type="predicted"/>
<gene>
    <name evidence="2" type="ORF">CSC94_08470</name>
</gene>
<dbReference type="Pfam" id="PF01575">
    <property type="entry name" value="MaoC_dehydratas"/>
    <property type="match status" value="1"/>
</dbReference>
<dbReference type="Gene3D" id="3.10.129.10">
    <property type="entry name" value="Hotdog Thioesterase"/>
    <property type="match status" value="1"/>
</dbReference>
<dbReference type="OrthoDB" id="9800237at2"/>